<dbReference type="AlphaFoldDB" id="A0A0M9WK86"/>
<accession>A0A0M9WK86</accession>
<proteinExistence type="predicted"/>
<dbReference type="EMBL" id="LHQQ01000008">
    <property type="protein sequence ID" value="KOS48092.1"/>
    <property type="molecule type" value="Genomic_DNA"/>
</dbReference>
<sequence length="106" mass="12183">MISATGVGVHTVIQYLVCREAKIAVDRSYRSTRSHPWVIMFIPRLRTFSNKATNRLLLLDLCNYTSFLHIIIFVFKYPKCNSNSNVNTPPIRGQSRLFPPHLHGLI</sequence>
<comment type="caution">
    <text evidence="2">The sequence shown here is derived from an EMBL/GenBank/DDBJ whole genome shotgun (WGS) entry which is preliminary data.</text>
</comment>
<name>A0A0M9WK86_9EURO</name>
<keyword evidence="1" id="KW-1133">Transmembrane helix</keyword>
<keyword evidence="1" id="KW-0812">Transmembrane</keyword>
<protein>
    <submittedName>
        <fullName evidence="2">Uncharacterized protein</fullName>
    </submittedName>
</protein>
<reference evidence="2 3" key="1">
    <citation type="submission" date="2015-08" db="EMBL/GenBank/DDBJ databases">
        <title>Genome sequencing of Penicillium nordicum.</title>
        <authorList>
            <person name="Nguyen H.D."/>
            <person name="Seifert K.A."/>
        </authorList>
    </citation>
    <scope>NUCLEOTIDE SEQUENCE [LARGE SCALE GENOMIC DNA]</scope>
    <source>
        <strain evidence="2 3">DAOMC 185683</strain>
    </source>
</reference>
<gene>
    <name evidence="2" type="ORF">ACN38_g891</name>
</gene>
<evidence type="ECO:0000313" key="2">
    <source>
        <dbReference type="EMBL" id="KOS48092.1"/>
    </source>
</evidence>
<evidence type="ECO:0000313" key="3">
    <source>
        <dbReference type="Proteomes" id="UP000037696"/>
    </source>
</evidence>
<feature type="transmembrane region" description="Helical" evidence="1">
    <location>
        <begin position="56"/>
        <end position="75"/>
    </location>
</feature>
<organism evidence="2 3">
    <name type="scientific">Penicillium nordicum</name>
    <dbReference type="NCBI Taxonomy" id="229535"/>
    <lineage>
        <taxon>Eukaryota</taxon>
        <taxon>Fungi</taxon>
        <taxon>Dikarya</taxon>
        <taxon>Ascomycota</taxon>
        <taxon>Pezizomycotina</taxon>
        <taxon>Eurotiomycetes</taxon>
        <taxon>Eurotiomycetidae</taxon>
        <taxon>Eurotiales</taxon>
        <taxon>Aspergillaceae</taxon>
        <taxon>Penicillium</taxon>
    </lineage>
</organism>
<keyword evidence="3" id="KW-1185">Reference proteome</keyword>
<dbReference type="Proteomes" id="UP000037696">
    <property type="component" value="Unassembled WGS sequence"/>
</dbReference>
<evidence type="ECO:0000256" key="1">
    <source>
        <dbReference type="SAM" id="Phobius"/>
    </source>
</evidence>
<keyword evidence="1" id="KW-0472">Membrane</keyword>